<evidence type="ECO:0000256" key="2">
    <source>
        <dbReference type="ARBA" id="ARBA00022448"/>
    </source>
</evidence>
<dbReference type="Proteomes" id="UP000652074">
    <property type="component" value="Unassembled WGS sequence"/>
</dbReference>
<evidence type="ECO:0000256" key="1">
    <source>
        <dbReference type="ARBA" id="ARBA00009023"/>
    </source>
</evidence>
<sequence length="333" mass="36444">MRTIIALTAAVGIAFSGGAFAQSPIVIKFAHVAAADTPKGRAAEHFKKVAEERTKGRVKVEIYANSTLYKDKEELEALQMGSVHMLAPVAGKFGPAGVKEFEVFDLPYIFPNDAALHRITQGPIGASLLKKLEPRGFVGLSYWDAGFRVLSSNKPISTPDQAKGQKIRINSSKVNQSIMRSIGALPQTMAFSEVYQALQTGVVDGADGNLSNLYTQKQYEVQKYLTLTNHTYSGYVVVANKPFWDKLPEDIRTELEAAIKDATEFNRKVAVEDDAKSLAAIKASGKTEVHALSPQEKDAWMKAMMPVQEEMAPRVGRELIDAIRKETATVAQN</sequence>
<proteinExistence type="inferred from homology"/>
<feature type="signal peptide" evidence="4">
    <location>
        <begin position="1"/>
        <end position="21"/>
    </location>
</feature>
<evidence type="ECO:0000313" key="5">
    <source>
        <dbReference type="EMBL" id="NMF90844.1"/>
    </source>
</evidence>
<keyword evidence="3 4" id="KW-0732">Signal</keyword>
<dbReference type="NCBIfam" id="TIGR00787">
    <property type="entry name" value="dctP"/>
    <property type="match status" value="1"/>
</dbReference>
<feature type="chain" id="PRO_5047544242" evidence="4">
    <location>
        <begin position="22"/>
        <end position="333"/>
    </location>
</feature>
<keyword evidence="6" id="KW-1185">Reference proteome</keyword>
<comment type="caution">
    <text evidence="5">The sequence shown here is derived from an EMBL/GenBank/DDBJ whole genome shotgun (WGS) entry which is preliminary data.</text>
</comment>
<name>A0ABX1MS96_9RHOO</name>
<dbReference type="InterPro" id="IPR018389">
    <property type="entry name" value="DctP_fam"/>
</dbReference>
<dbReference type="InterPro" id="IPR038404">
    <property type="entry name" value="TRAP_DctP_sf"/>
</dbReference>
<evidence type="ECO:0000313" key="6">
    <source>
        <dbReference type="Proteomes" id="UP000652074"/>
    </source>
</evidence>
<dbReference type="EMBL" id="WTVR01000054">
    <property type="protein sequence ID" value="NMF90844.1"/>
    <property type="molecule type" value="Genomic_DNA"/>
</dbReference>
<comment type="similarity">
    <text evidence="1">Belongs to the bacterial solute-binding protein 7 family.</text>
</comment>
<dbReference type="PIRSF" id="PIRSF006470">
    <property type="entry name" value="DctB"/>
    <property type="match status" value="1"/>
</dbReference>
<gene>
    <name evidence="5" type="ORF">GPA26_20465</name>
</gene>
<reference evidence="5 6" key="1">
    <citation type="submission" date="2019-12" db="EMBL/GenBank/DDBJ databases">
        <title>Comparative genomics gives insights into the taxonomy of the Azoarcus-Aromatoleum group and reveals separate origins of nif in the plant-associated Azoarcus and non-plant-associated Aromatoleum sub-groups.</title>
        <authorList>
            <person name="Lafos M."/>
            <person name="Maluk M."/>
            <person name="Batista M."/>
            <person name="Junghare M."/>
            <person name="Carmona M."/>
            <person name="Faoro H."/>
            <person name="Cruz L.M."/>
            <person name="Battistoni F."/>
            <person name="De Souza E."/>
            <person name="Pedrosa F."/>
            <person name="Chen W.-M."/>
            <person name="Poole P.S."/>
            <person name="Dixon R.A."/>
            <person name="James E.K."/>
        </authorList>
    </citation>
    <scope>NUCLEOTIDE SEQUENCE [LARGE SCALE GENOMIC DNA]</scope>
    <source>
        <strain evidence="5 6">ToN1</strain>
    </source>
</reference>
<dbReference type="RefSeq" id="WP_169208178.1">
    <property type="nucleotide sequence ID" value="NZ_CP059560.1"/>
</dbReference>
<evidence type="ECO:0000256" key="4">
    <source>
        <dbReference type="SAM" id="SignalP"/>
    </source>
</evidence>
<dbReference type="PANTHER" id="PTHR33376:SF7">
    <property type="entry name" value="C4-DICARBOXYLATE-BINDING PROTEIN DCTB"/>
    <property type="match status" value="1"/>
</dbReference>
<organism evidence="5 6">
    <name type="scientific">Aromatoleum petrolei</name>
    <dbReference type="NCBI Taxonomy" id="76116"/>
    <lineage>
        <taxon>Bacteria</taxon>
        <taxon>Pseudomonadati</taxon>
        <taxon>Pseudomonadota</taxon>
        <taxon>Betaproteobacteria</taxon>
        <taxon>Rhodocyclales</taxon>
        <taxon>Rhodocyclaceae</taxon>
        <taxon>Aromatoleum</taxon>
    </lineage>
</organism>
<dbReference type="PANTHER" id="PTHR33376">
    <property type="match status" value="1"/>
</dbReference>
<protein>
    <submittedName>
        <fullName evidence="5">DctP family TRAP transporter solute-binding subunit</fullName>
    </submittedName>
</protein>
<dbReference type="Gene3D" id="3.40.190.170">
    <property type="entry name" value="Bacterial extracellular solute-binding protein, family 7"/>
    <property type="match status" value="1"/>
</dbReference>
<dbReference type="InterPro" id="IPR004682">
    <property type="entry name" value="TRAP_DctP"/>
</dbReference>
<evidence type="ECO:0000256" key="3">
    <source>
        <dbReference type="ARBA" id="ARBA00022729"/>
    </source>
</evidence>
<accession>A0ABX1MS96</accession>
<keyword evidence="2" id="KW-0813">Transport</keyword>
<dbReference type="NCBIfam" id="NF037995">
    <property type="entry name" value="TRAP_S1"/>
    <property type="match status" value="1"/>
</dbReference>
<dbReference type="Pfam" id="PF03480">
    <property type="entry name" value="DctP"/>
    <property type="match status" value="1"/>
</dbReference>